<feature type="domain" description="Isochorismatase-like" evidence="2">
    <location>
        <begin position="13"/>
        <end position="198"/>
    </location>
</feature>
<evidence type="ECO:0000256" key="1">
    <source>
        <dbReference type="ARBA" id="ARBA00022801"/>
    </source>
</evidence>
<dbReference type="Proteomes" id="UP000315677">
    <property type="component" value="Unassembled WGS sequence"/>
</dbReference>
<dbReference type="PANTHER" id="PTHR43540:SF6">
    <property type="entry name" value="ISOCHORISMATASE-LIKE DOMAIN-CONTAINING PROTEIN"/>
    <property type="match status" value="1"/>
</dbReference>
<dbReference type="RefSeq" id="WP_142055343.1">
    <property type="nucleotide sequence ID" value="NZ_VFPA01000002.1"/>
</dbReference>
<dbReference type="AlphaFoldDB" id="A0A543DPR3"/>
<name>A0A543DPR3_9PSEU</name>
<dbReference type="CDD" id="cd00431">
    <property type="entry name" value="cysteine_hydrolases"/>
    <property type="match status" value="1"/>
</dbReference>
<dbReference type="SUPFAM" id="SSF52499">
    <property type="entry name" value="Isochorismatase-like hydrolases"/>
    <property type="match status" value="1"/>
</dbReference>
<proteinExistence type="predicted"/>
<dbReference type="InterPro" id="IPR000868">
    <property type="entry name" value="Isochorismatase-like_dom"/>
</dbReference>
<reference evidence="3 4" key="1">
    <citation type="submission" date="2019-06" db="EMBL/GenBank/DDBJ databases">
        <title>Sequencing the genomes of 1000 actinobacteria strains.</title>
        <authorList>
            <person name="Klenk H.-P."/>
        </authorList>
    </citation>
    <scope>NUCLEOTIDE SEQUENCE [LARGE SCALE GENOMIC DNA]</scope>
    <source>
        <strain evidence="3 4">DSM 45301</strain>
    </source>
</reference>
<evidence type="ECO:0000313" key="3">
    <source>
        <dbReference type="EMBL" id="TQM11298.1"/>
    </source>
</evidence>
<dbReference type="GO" id="GO:0016787">
    <property type="term" value="F:hydrolase activity"/>
    <property type="evidence" value="ECO:0007669"/>
    <property type="project" value="UniProtKB-KW"/>
</dbReference>
<dbReference type="Gene3D" id="3.40.50.850">
    <property type="entry name" value="Isochorismatase-like"/>
    <property type="match status" value="1"/>
</dbReference>
<protein>
    <submittedName>
        <fullName evidence="3">Nicotinamidase-related amidase</fullName>
    </submittedName>
</protein>
<keyword evidence="4" id="KW-1185">Reference proteome</keyword>
<dbReference type="Pfam" id="PF00857">
    <property type="entry name" value="Isochorismatase"/>
    <property type="match status" value="1"/>
</dbReference>
<dbReference type="InterPro" id="IPR050272">
    <property type="entry name" value="Isochorismatase-like_hydrls"/>
</dbReference>
<sequence>MGVRGLDRGERAALIINECQNAMINGDFSHNDGLVGQIRERGVVARIAALAEACRQTGILVVHSTMVLRPDRVGTTPSCLLLGALSKRGSCVEGQLDAEIHPELAPRPQDYVSRRVHGLSPFHGTELEPVLRERGVQTVLVTGVSTNVGIPGTCLEAVNRGFTAVVPEDCVAGSSREIHDFQIRNIVPLLATVTTAAEVTAALEPAEALRADLVSTGDRCQLHTSAGQATMRRHSERSAD</sequence>
<dbReference type="InterPro" id="IPR036380">
    <property type="entry name" value="Isochorismatase-like_sf"/>
</dbReference>
<dbReference type="PANTHER" id="PTHR43540">
    <property type="entry name" value="PEROXYUREIDOACRYLATE/UREIDOACRYLATE AMIDOHYDROLASE-RELATED"/>
    <property type="match status" value="1"/>
</dbReference>
<comment type="caution">
    <text evidence="3">The sequence shown here is derived from an EMBL/GenBank/DDBJ whole genome shotgun (WGS) entry which is preliminary data.</text>
</comment>
<keyword evidence="1" id="KW-0378">Hydrolase</keyword>
<accession>A0A543DPR3</accession>
<evidence type="ECO:0000259" key="2">
    <source>
        <dbReference type="Pfam" id="PF00857"/>
    </source>
</evidence>
<organism evidence="3 4">
    <name type="scientific">Pseudonocardia kunmingensis</name>
    <dbReference type="NCBI Taxonomy" id="630975"/>
    <lineage>
        <taxon>Bacteria</taxon>
        <taxon>Bacillati</taxon>
        <taxon>Actinomycetota</taxon>
        <taxon>Actinomycetes</taxon>
        <taxon>Pseudonocardiales</taxon>
        <taxon>Pseudonocardiaceae</taxon>
        <taxon>Pseudonocardia</taxon>
    </lineage>
</organism>
<dbReference type="OrthoDB" id="7500697at2"/>
<dbReference type="EMBL" id="VFPA01000002">
    <property type="protein sequence ID" value="TQM11298.1"/>
    <property type="molecule type" value="Genomic_DNA"/>
</dbReference>
<evidence type="ECO:0000313" key="4">
    <source>
        <dbReference type="Proteomes" id="UP000315677"/>
    </source>
</evidence>
<gene>
    <name evidence="3" type="ORF">FB558_3856</name>
</gene>